<dbReference type="RefSeq" id="WP_255966950.1">
    <property type="nucleotide sequence ID" value="NZ_JANFQF010000005.1"/>
</dbReference>
<dbReference type="Gene3D" id="3.40.1000.70">
    <property type="entry name" value="PknH-like extracellular domain"/>
    <property type="match status" value="1"/>
</dbReference>
<evidence type="ECO:0000313" key="4">
    <source>
        <dbReference type="Proteomes" id="UP001524501"/>
    </source>
</evidence>
<evidence type="ECO:0000313" key="3">
    <source>
        <dbReference type="EMBL" id="MCQ4119063.1"/>
    </source>
</evidence>
<gene>
    <name evidence="3" type="ORF">NOF53_07750</name>
</gene>
<feature type="chain" id="PRO_5045408346" evidence="2">
    <location>
        <begin position="23"/>
        <end position="247"/>
    </location>
</feature>
<feature type="signal peptide" evidence="2">
    <location>
        <begin position="1"/>
        <end position="22"/>
    </location>
</feature>
<evidence type="ECO:0000256" key="1">
    <source>
        <dbReference type="SAM" id="MobiDB-lite"/>
    </source>
</evidence>
<dbReference type="InterPro" id="IPR038232">
    <property type="entry name" value="PknH-like_Extracell_sf"/>
</dbReference>
<accession>A0ABT1Q9Z0</accession>
<protein>
    <submittedName>
        <fullName evidence="3">Sensor domain-containing protein</fullName>
    </submittedName>
</protein>
<comment type="caution">
    <text evidence="3">The sequence shown here is derived from an EMBL/GenBank/DDBJ whole genome shotgun (WGS) entry which is preliminary data.</text>
</comment>
<keyword evidence="2" id="KW-0732">Signal</keyword>
<dbReference type="PROSITE" id="PS51257">
    <property type="entry name" value="PROKAR_LIPOPROTEIN"/>
    <property type="match status" value="1"/>
</dbReference>
<sequence length="247" mass="24575">MRRSTTAAVLTALAVSACSSTADGESGPDEFLGPLGPIVTASPGASGAPFIDQAALRAALLDVRDLPVGFAPVADPEKDLGLPPASETAESDKSSTDPALCGAVLSPVADQHPGAASSASAWFQGPDFTTIDQDAASYATAAEAAQAFTDIQTTLAQCSDYSGTDADGVDVQYRAGGRDGHPAGDASVGFRLVTTSDGFSLVSDVAVAVAGSTVTQLVATGQEPIDEGVFEKMTQAAASKLAPAPAG</sequence>
<organism evidence="3 4">
    <name type="scientific">Rhodococcus tibetensis</name>
    <dbReference type="NCBI Taxonomy" id="2965064"/>
    <lineage>
        <taxon>Bacteria</taxon>
        <taxon>Bacillati</taxon>
        <taxon>Actinomycetota</taxon>
        <taxon>Actinomycetes</taxon>
        <taxon>Mycobacteriales</taxon>
        <taxon>Nocardiaceae</taxon>
        <taxon>Rhodococcus</taxon>
    </lineage>
</organism>
<evidence type="ECO:0000256" key="2">
    <source>
        <dbReference type="SAM" id="SignalP"/>
    </source>
</evidence>
<name>A0ABT1Q9Z0_9NOCA</name>
<proteinExistence type="predicted"/>
<reference evidence="3 4" key="1">
    <citation type="submission" date="2022-07" db="EMBL/GenBank/DDBJ databases">
        <title>Degradation activity of malathion, p-nitrophenol and potential low-temperature adaptation strategy of Rhodococcus sp. FXJ9.536.</title>
        <authorList>
            <person name="Huang J."/>
            <person name="Huang Y."/>
        </authorList>
    </citation>
    <scope>NUCLEOTIDE SEQUENCE [LARGE SCALE GENOMIC DNA]</scope>
    <source>
        <strain evidence="3 4">FXJ9.536</strain>
    </source>
</reference>
<feature type="region of interest" description="Disordered" evidence="1">
    <location>
        <begin position="72"/>
        <end position="100"/>
    </location>
</feature>
<dbReference type="EMBL" id="JANFQF010000005">
    <property type="protein sequence ID" value="MCQ4119063.1"/>
    <property type="molecule type" value="Genomic_DNA"/>
</dbReference>
<dbReference type="Proteomes" id="UP001524501">
    <property type="component" value="Unassembled WGS sequence"/>
</dbReference>
<keyword evidence="4" id="KW-1185">Reference proteome</keyword>